<evidence type="ECO:0000313" key="10">
    <source>
        <dbReference type="EMBL" id="GLC28003.1"/>
    </source>
</evidence>
<keyword evidence="3 9" id="KW-0963">Cytoplasm</keyword>
<evidence type="ECO:0000256" key="5">
    <source>
        <dbReference type="ARBA" id="ARBA00023080"/>
    </source>
</evidence>
<dbReference type="CDD" id="cd00555">
    <property type="entry name" value="Maf"/>
    <property type="match status" value="1"/>
</dbReference>
<dbReference type="PANTHER" id="PTHR43213:SF5">
    <property type="entry name" value="BIFUNCTIONAL DTTP_UTP PYROPHOSPHATASE_METHYLTRANSFERASE PROTEIN-RELATED"/>
    <property type="match status" value="1"/>
</dbReference>
<protein>
    <recommendedName>
        <fullName evidence="9">dTTP/UTP pyrophosphatase</fullName>
        <shortName evidence="9">dTTPase/UTPase</shortName>
        <ecNumber evidence="9">3.6.1.9</ecNumber>
    </recommendedName>
    <alternativeName>
        <fullName evidence="9">Nucleoside triphosphate pyrophosphatase</fullName>
    </alternativeName>
    <alternativeName>
        <fullName evidence="9">Nucleotide pyrophosphatase</fullName>
        <shortName evidence="9">Nucleotide PPase</shortName>
    </alternativeName>
</protein>
<proteinExistence type="inferred from homology"/>
<evidence type="ECO:0000313" key="11">
    <source>
        <dbReference type="Proteomes" id="UP001161325"/>
    </source>
</evidence>
<comment type="caution">
    <text evidence="9">Lacks conserved residue(s) required for the propagation of feature annotation.</text>
</comment>
<evidence type="ECO:0000256" key="1">
    <source>
        <dbReference type="ARBA" id="ARBA00001968"/>
    </source>
</evidence>
<comment type="function">
    <text evidence="9">Nucleoside triphosphate pyrophosphatase that hydrolyzes dTTP and UTP. May have a dual role in cell division arrest and in preventing the incorporation of modified nucleotides into cellular nucleic acids.</text>
</comment>
<dbReference type="Pfam" id="PF02545">
    <property type="entry name" value="Maf"/>
    <property type="match status" value="1"/>
</dbReference>
<keyword evidence="4 9" id="KW-0378">Hydrolase</keyword>
<dbReference type="SUPFAM" id="SSF52972">
    <property type="entry name" value="ITPase-like"/>
    <property type="match status" value="1"/>
</dbReference>
<feature type="active site" description="Proton acceptor" evidence="9">
    <location>
        <position position="74"/>
    </location>
</feature>
<dbReference type="GO" id="GO:0009117">
    <property type="term" value="P:nucleotide metabolic process"/>
    <property type="evidence" value="ECO:0007669"/>
    <property type="project" value="UniProtKB-KW"/>
</dbReference>
<comment type="similarity">
    <text evidence="9">Belongs to the Maf family. YhdE subfamily.</text>
</comment>
<keyword evidence="5 9" id="KW-0546">Nucleotide metabolism</keyword>
<dbReference type="InterPro" id="IPR003697">
    <property type="entry name" value="Maf-like"/>
</dbReference>
<reference evidence="10" key="1">
    <citation type="submission" date="2022-08" db="EMBL/GenBank/DDBJ databases">
        <title>Draft genome sequencing of Roseisolibacter agri AW1220.</title>
        <authorList>
            <person name="Tobiishi Y."/>
            <person name="Tonouchi A."/>
        </authorList>
    </citation>
    <scope>NUCLEOTIDE SEQUENCE</scope>
    <source>
        <strain evidence="10">AW1220</strain>
    </source>
</reference>
<evidence type="ECO:0000256" key="4">
    <source>
        <dbReference type="ARBA" id="ARBA00022801"/>
    </source>
</evidence>
<comment type="catalytic activity">
    <reaction evidence="9">
        <text>UTP + H2O = UMP + diphosphate + H(+)</text>
        <dbReference type="Rhea" id="RHEA:29395"/>
        <dbReference type="ChEBI" id="CHEBI:15377"/>
        <dbReference type="ChEBI" id="CHEBI:15378"/>
        <dbReference type="ChEBI" id="CHEBI:33019"/>
        <dbReference type="ChEBI" id="CHEBI:46398"/>
        <dbReference type="ChEBI" id="CHEBI:57865"/>
        <dbReference type="EC" id="3.6.1.9"/>
    </reaction>
</comment>
<organism evidence="10 11">
    <name type="scientific">Roseisolibacter agri</name>
    <dbReference type="NCBI Taxonomy" id="2014610"/>
    <lineage>
        <taxon>Bacteria</taxon>
        <taxon>Pseudomonadati</taxon>
        <taxon>Gemmatimonadota</taxon>
        <taxon>Gemmatimonadia</taxon>
        <taxon>Gemmatimonadales</taxon>
        <taxon>Gemmatimonadaceae</taxon>
        <taxon>Roseisolibacter</taxon>
    </lineage>
</organism>
<dbReference type="InterPro" id="IPR029001">
    <property type="entry name" value="ITPase-like_fam"/>
</dbReference>
<evidence type="ECO:0000256" key="9">
    <source>
        <dbReference type="HAMAP-Rule" id="MF_00528"/>
    </source>
</evidence>
<dbReference type="PANTHER" id="PTHR43213">
    <property type="entry name" value="BIFUNCTIONAL DTTP/UTP PYROPHOSPHATASE/METHYLTRANSFERASE PROTEIN-RELATED"/>
    <property type="match status" value="1"/>
</dbReference>
<feature type="site" description="Important for substrate specificity" evidence="9">
    <location>
        <position position="75"/>
    </location>
</feature>
<evidence type="ECO:0000256" key="8">
    <source>
        <dbReference type="ARBA" id="ARBA00060749"/>
    </source>
</evidence>
<dbReference type="Gene3D" id="3.90.950.10">
    <property type="match status" value="1"/>
</dbReference>
<comment type="cofactor">
    <cofactor evidence="1 9">
        <name>a divalent metal cation</name>
        <dbReference type="ChEBI" id="CHEBI:60240"/>
    </cofactor>
</comment>
<comment type="catalytic activity">
    <reaction evidence="9">
        <text>dTTP + H2O = dTMP + diphosphate + H(+)</text>
        <dbReference type="Rhea" id="RHEA:28534"/>
        <dbReference type="ChEBI" id="CHEBI:15377"/>
        <dbReference type="ChEBI" id="CHEBI:15378"/>
        <dbReference type="ChEBI" id="CHEBI:33019"/>
        <dbReference type="ChEBI" id="CHEBI:37568"/>
        <dbReference type="ChEBI" id="CHEBI:63528"/>
        <dbReference type="EC" id="3.6.1.9"/>
    </reaction>
</comment>
<comment type="similarity">
    <text evidence="8">Belongs to the Maf family. YceF subfamily.</text>
</comment>
<dbReference type="RefSeq" id="WP_284352430.1">
    <property type="nucleotide sequence ID" value="NZ_BRXS01000007.1"/>
</dbReference>
<evidence type="ECO:0000256" key="6">
    <source>
        <dbReference type="ARBA" id="ARBA00050213"/>
    </source>
</evidence>
<evidence type="ECO:0000256" key="7">
    <source>
        <dbReference type="ARBA" id="ARBA00053369"/>
    </source>
</evidence>
<dbReference type="GO" id="GO:0047429">
    <property type="term" value="F:nucleoside triphosphate diphosphatase activity"/>
    <property type="evidence" value="ECO:0007669"/>
    <property type="project" value="UniProtKB-EC"/>
</dbReference>
<dbReference type="AlphaFoldDB" id="A0AA37VCR7"/>
<name>A0AA37VCR7_9BACT</name>
<comment type="function">
    <text evidence="7">Nucleoside triphosphate pyrophosphatase that hydrolyzes 7-methyl-GTP (m(7)GTP). May have a dual role in cell division arrest and in preventing the incorporation of modified nucleotides into cellular nucleic acids.</text>
</comment>
<evidence type="ECO:0000256" key="2">
    <source>
        <dbReference type="ARBA" id="ARBA00004496"/>
    </source>
</evidence>
<gene>
    <name evidence="10" type="primary">maf</name>
    <name evidence="10" type="ORF">rosag_45160</name>
</gene>
<evidence type="ECO:0000256" key="3">
    <source>
        <dbReference type="ARBA" id="ARBA00022490"/>
    </source>
</evidence>
<sequence length="205" mass="22197">MTTPKAPRVVLASQSPRRRDLLDLIGVRHSVRPADVDESVRAGEAPDAYTERLAREKARAVAALEPQAYVVAADTTVVIDGEILGKPAHVAEAREMVRRLAGRTHEVFTGMAVRLEDGVGVREASAVERVRVTFRPLTDAEIAAYVATGEPMDKAGAYGIQGYGATIVERIDGDYFAVMGLSLVRTVALLREVGLQYEFGPLRVV</sequence>
<feature type="site" description="Important for substrate specificity" evidence="9">
    <location>
        <position position="161"/>
    </location>
</feature>
<dbReference type="Proteomes" id="UP001161325">
    <property type="component" value="Unassembled WGS sequence"/>
</dbReference>
<accession>A0AA37VCR7</accession>
<comment type="subcellular location">
    <subcellularLocation>
        <location evidence="2 9">Cytoplasm</location>
    </subcellularLocation>
</comment>
<dbReference type="HAMAP" id="MF_00528">
    <property type="entry name" value="Maf"/>
    <property type="match status" value="1"/>
</dbReference>
<keyword evidence="11" id="KW-1185">Reference proteome</keyword>
<dbReference type="PIRSF" id="PIRSF006305">
    <property type="entry name" value="Maf"/>
    <property type="match status" value="1"/>
</dbReference>
<dbReference type="NCBIfam" id="TIGR00172">
    <property type="entry name" value="maf"/>
    <property type="match status" value="1"/>
</dbReference>
<dbReference type="GO" id="GO:0005737">
    <property type="term" value="C:cytoplasm"/>
    <property type="evidence" value="ECO:0007669"/>
    <property type="project" value="UniProtKB-SubCell"/>
</dbReference>
<comment type="catalytic activity">
    <reaction evidence="6">
        <text>N(7)-methyl-GTP + H2O = N(7)-methyl-GMP + diphosphate + H(+)</text>
        <dbReference type="Rhea" id="RHEA:58744"/>
        <dbReference type="ChEBI" id="CHEBI:15377"/>
        <dbReference type="ChEBI" id="CHEBI:15378"/>
        <dbReference type="ChEBI" id="CHEBI:33019"/>
        <dbReference type="ChEBI" id="CHEBI:58285"/>
        <dbReference type="ChEBI" id="CHEBI:87133"/>
    </reaction>
</comment>
<dbReference type="EC" id="3.6.1.9" evidence="9"/>
<dbReference type="EMBL" id="BRXS01000007">
    <property type="protein sequence ID" value="GLC28003.1"/>
    <property type="molecule type" value="Genomic_DNA"/>
</dbReference>
<feature type="site" description="Important for substrate specificity" evidence="9">
    <location>
        <position position="17"/>
    </location>
</feature>
<dbReference type="FunFam" id="3.90.950.10:FF:000005">
    <property type="entry name" value="7-methyl-GTP pyrophosphatase"/>
    <property type="match status" value="1"/>
</dbReference>
<comment type="caution">
    <text evidence="10">The sequence shown here is derived from an EMBL/GenBank/DDBJ whole genome shotgun (WGS) entry which is preliminary data.</text>
</comment>